<dbReference type="OrthoDB" id="9802676at2"/>
<dbReference type="EMBL" id="SACS01000006">
    <property type="protein sequence ID" value="RVU40139.1"/>
    <property type="molecule type" value="Genomic_DNA"/>
</dbReference>
<gene>
    <name evidence="4" type="ORF">EOE67_07775</name>
</gene>
<keyword evidence="1" id="KW-0479">Metal-binding</keyword>
<dbReference type="InterPro" id="IPR016192">
    <property type="entry name" value="APOBEC/CMP_deaminase_Zn-bd"/>
</dbReference>
<dbReference type="PROSITE" id="PS00903">
    <property type="entry name" value="CYT_DCMP_DEAMINASES_1"/>
    <property type="match status" value="1"/>
</dbReference>
<keyword evidence="2" id="KW-0862">Zinc</keyword>
<dbReference type="PANTHER" id="PTHR11079:SF161">
    <property type="entry name" value="CMP_DCMP-TYPE DEAMINASE DOMAIN-CONTAINING PROTEIN"/>
    <property type="match status" value="1"/>
</dbReference>
<dbReference type="CDD" id="cd01285">
    <property type="entry name" value="nucleoside_deaminase"/>
    <property type="match status" value="1"/>
</dbReference>
<dbReference type="AlphaFoldDB" id="A0A437R065"/>
<dbReference type="Proteomes" id="UP000283077">
    <property type="component" value="Unassembled WGS sequence"/>
</dbReference>
<protein>
    <submittedName>
        <fullName evidence="4">Nucleoside deaminase</fullName>
    </submittedName>
</protein>
<comment type="caution">
    <text evidence="4">The sequence shown here is derived from an EMBL/GenBank/DDBJ whole genome shotgun (WGS) entry which is preliminary data.</text>
</comment>
<feature type="domain" description="CMP/dCMP-type deaminase" evidence="3">
    <location>
        <begin position="34"/>
        <end position="163"/>
    </location>
</feature>
<dbReference type="GO" id="GO:0008270">
    <property type="term" value="F:zinc ion binding"/>
    <property type="evidence" value="ECO:0007669"/>
    <property type="project" value="InterPro"/>
</dbReference>
<evidence type="ECO:0000256" key="1">
    <source>
        <dbReference type="ARBA" id="ARBA00022723"/>
    </source>
</evidence>
<organism evidence="4 5">
    <name type="scientific">Rheinheimera riviphila</name>
    <dbReference type="NCBI Taxonomy" id="1834037"/>
    <lineage>
        <taxon>Bacteria</taxon>
        <taxon>Pseudomonadati</taxon>
        <taxon>Pseudomonadota</taxon>
        <taxon>Gammaproteobacteria</taxon>
        <taxon>Chromatiales</taxon>
        <taxon>Chromatiaceae</taxon>
        <taxon>Rheinheimera</taxon>
    </lineage>
</organism>
<dbReference type="Pfam" id="PF00383">
    <property type="entry name" value="dCMP_cyt_deam_1"/>
    <property type="match status" value="1"/>
</dbReference>
<dbReference type="PROSITE" id="PS51747">
    <property type="entry name" value="CYT_DCMP_DEAMINASES_2"/>
    <property type="match status" value="1"/>
</dbReference>
<dbReference type="PANTHER" id="PTHR11079">
    <property type="entry name" value="CYTOSINE DEAMINASE FAMILY MEMBER"/>
    <property type="match status" value="1"/>
</dbReference>
<name>A0A437R065_9GAMM</name>
<proteinExistence type="predicted"/>
<dbReference type="SUPFAM" id="SSF53927">
    <property type="entry name" value="Cytidine deaminase-like"/>
    <property type="match status" value="1"/>
</dbReference>
<sequence>MAKYSLFKQDPGQPVTITLPDWVDALVQWDQPYPDDNAKMTLAIELSKQNVLRGTGGPFGTAIFDRATNMLVGVGVNRVVPHNNSTLHGETVAIMQAEQALGHFSLASATGRELFTSCEPCAMCLGAVLWSGVNRLVCAGVAADARAIGFDEGPVFAQSYQYLQNAGIEVVRGFMQPEAKAVLDYYASSGGRIYNGADTAAG</sequence>
<dbReference type="RefSeq" id="WP_127698468.1">
    <property type="nucleotide sequence ID" value="NZ_SACS01000006.1"/>
</dbReference>
<accession>A0A437R065</accession>
<dbReference type="GO" id="GO:0006152">
    <property type="term" value="P:purine nucleoside catabolic process"/>
    <property type="evidence" value="ECO:0007669"/>
    <property type="project" value="TreeGrafter"/>
</dbReference>
<evidence type="ECO:0000313" key="5">
    <source>
        <dbReference type="Proteomes" id="UP000283077"/>
    </source>
</evidence>
<dbReference type="GO" id="GO:0047974">
    <property type="term" value="F:guanosine deaminase activity"/>
    <property type="evidence" value="ECO:0007669"/>
    <property type="project" value="TreeGrafter"/>
</dbReference>
<keyword evidence="5" id="KW-1185">Reference proteome</keyword>
<dbReference type="Gene3D" id="3.40.140.10">
    <property type="entry name" value="Cytidine Deaminase, domain 2"/>
    <property type="match status" value="1"/>
</dbReference>
<dbReference type="InterPro" id="IPR016193">
    <property type="entry name" value="Cytidine_deaminase-like"/>
</dbReference>
<evidence type="ECO:0000259" key="3">
    <source>
        <dbReference type="PROSITE" id="PS51747"/>
    </source>
</evidence>
<reference evidence="4 5" key="1">
    <citation type="submission" date="2019-01" db="EMBL/GenBank/DDBJ databases">
        <authorList>
            <person name="Chen W.-M."/>
        </authorList>
    </citation>
    <scope>NUCLEOTIDE SEQUENCE [LARGE SCALE GENOMIC DNA]</scope>
    <source>
        <strain evidence="4 5">KYPC3</strain>
    </source>
</reference>
<evidence type="ECO:0000256" key="2">
    <source>
        <dbReference type="ARBA" id="ARBA00022833"/>
    </source>
</evidence>
<evidence type="ECO:0000313" key="4">
    <source>
        <dbReference type="EMBL" id="RVU40139.1"/>
    </source>
</evidence>
<dbReference type="InterPro" id="IPR002125">
    <property type="entry name" value="CMP_dCMP_dom"/>
</dbReference>